<keyword evidence="4" id="KW-1133">Transmembrane helix</keyword>
<dbReference type="Proteomes" id="UP000061546">
    <property type="component" value="Chromosome"/>
</dbReference>
<dbReference type="Pfam" id="PF00535">
    <property type="entry name" value="Glycos_transf_2"/>
    <property type="match status" value="1"/>
</dbReference>
<gene>
    <name evidence="6" type="ORF">JP39_11155</name>
</gene>
<dbReference type="KEGG" id="lhi:JP39_11155"/>
<dbReference type="PANTHER" id="PTHR43630">
    <property type="entry name" value="POLY-BETA-1,6-N-ACETYL-D-GLUCOSAMINE SYNTHASE"/>
    <property type="match status" value="1"/>
</dbReference>
<evidence type="ECO:0000256" key="1">
    <source>
        <dbReference type="ARBA" id="ARBA00006739"/>
    </source>
</evidence>
<proteinExistence type="inferred from homology"/>
<keyword evidence="3 6" id="KW-0808">Transferase</keyword>
<sequence>MRYFWYLTVRQMGFWLTWVLIPIVVEIVPAFISAILLLVRNRNRTKEPMPMKLPFITVIVPVYNSEATLYNCVKSIKDSTYPSKLIQVILADNQSTDNSFGEFARAQTDFGLNMQLIKTKKGKANALNASIYQSIGTYIINIDSDGTLEKNALMNVVLKFENHLDISALTGTILPRKDMIKRTKNFPLRLLRKNEYFEYAQAFLSGRVIESYSDQLFTMSGAFSAFRKSTIMKTFMYDTKTLGEDTEMTFQIRDRLKKKVLICTDAIFYIDPISGLDELYRQRQRWQRGELEVAKSYMRNNASLKNFFTNFLVRRMIIDHTFIFPKMIWLFASFVLLFLRYSPVILGFSYVVIYFLYVLVSTLNYFCVRLLLGKFQNEERFYEKLLWVTLTLPMYNFICSWFRLIGTLNVSEKNHNWNSLSFKDESKNAYKIVRRDVRNLERNRY</sequence>
<feature type="transmembrane region" description="Helical" evidence="4">
    <location>
        <begin position="322"/>
        <end position="341"/>
    </location>
</feature>
<evidence type="ECO:0000313" key="7">
    <source>
        <dbReference type="Proteomes" id="UP000061546"/>
    </source>
</evidence>
<dbReference type="GO" id="GO:0016757">
    <property type="term" value="F:glycosyltransferase activity"/>
    <property type="evidence" value="ECO:0007669"/>
    <property type="project" value="UniProtKB-KW"/>
</dbReference>
<evidence type="ECO:0000259" key="5">
    <source>
        <dbReference type="Pfam" id="PF00535"/>
    </source>
</evidence>
<dbReference type="CDD" id="cd06423">
    <property type="entry name" value="CESA_like"/>
    <property type="match status" value="1"/>
</dbReference>
<evidence type="ECO:0000256" key="3">
    <source>
        <dbReference type="ARBA" id="ARBA00022679"/>
    </source>
</evidence>
<evidence type="ECO:0000256" key="2">
    <source>
        <dbReference type="ARBA" id="ARBA00022676"/>
    </source>
</evidence>
<dbReference type="RefSeq" id="WP_041500117.1">
    <property type="nucleotide sequence ID" value="NZ_BJDV01000003.1"/>
</dbReference>
<dbReference type="OrthoDB" id="9766299at2"/>
<keyword evidence="2" id="KW-0328">Glycosyltransferase</keyword>
<keyword evidence="4" id="KW-0472">Membrane</keyword>
<feature type="domain" description="Glycosyltransferase 2-like" evidence="5">
    <location>
        <begin position="57"/>
        <end position="170"/>
    </location>
</feature>
<dbReference type="InterPro" id="IPR017542">
    <property type="entry name" value="XrtG-assoc_glycosyltfrase"/>
</dbReference>
<dbReference type="NCBIfam" id="TIGR03111">
    <property type="entry name" value="glyc2_xrt_Gpos1"/>
    <property type="match status" value="1"/>
</dbReference>
<dbReference type="PANTHER" id="PTHR43630:SF1">
    <property type="entry name" value="POLY-BETA-1,6-N-ACETYL-D-GLUCOSAMINE SYNTHASE"/>
    <property type="match status" value="1"/>
</dbReference>
<comment type="similarity">
    <text evidence="1">Belongs to the glycosyltransferase 2 family.</text>
</comment>
<feature type="transmembrane region" description="Helical" evidence="4">
    <location>
        <begin position="347"/>
        <end position="372"/>
    </location>
</feature>
<dbReference type="SUPFAM" id="SSF53448">
    <property type="entry name" value="Nucleotide-diphospho-sugar transferases"/>
    <property type="match status" value="1"/>
</dbReference>
<organism evidence="6 7">
    <name type="scientific">Companilactobacillus heilongjiangensis</name>
    <dbReference type="NCBI Taxonomy" id="1074467"/>
    <lineage>
        <taxon>Bacteria</taxon>
        <taxon>Bacillati</taxon>
        <taxon>Bacillota</taxon>
        <taxon>Bacilli</taxon>
        <taxon>Lactobacillales</taxon>
        <taxon>Lactobacillaceae</taxon>
        <taxon>Companilactobacillus</taxon>
    </lineage>
</organism>
<dbReference type="STRING" id="1074467.JP39_11155"/>
<evidence type="ECO:0000313" key="6">
    <source>
        <dbReference type="EMBL" id="ALB29866.1"/>
    </source>
</evidence>
<evidence type="ECO:0000256" key="4">
    <source>
        <dbReference type="SAM" id="Phobius"/>
    </source>
</evidence>
<keyword evidence="4" id="KW-0812">Transmembrane</keyword>
<name>A0A0K2LEY8_9LACO</name>
<dbReference type="AlphaFoldDB" id="A0A0K2LEY8"/>
<dbReference type="EMBL" id="CP012559">
    <property type="protein sequence ID" value="ALB29866.1"/>
    <property type="molecule type" value="Genomic_DNA"/>
</dbReference>
<accession>A0A0K2LEY8</accession>
<feature type="transmembrane region" description="Helical" evidence="4">
    <location>
        <begin position="12"/>
        <end position="39"/>
    </location>
</feature>
<dbReference type="InterPro" id="IPR001173">
    <property type="entry name" value="Glyco_trans_2-like"/>
</dbReference>
<feature type="transmembrane region" description="Helical" evidence="4">
    <location>
        <begin position="384"/>
        <end position="404"/>
    </location>
</feature>
<reference evidence="6 7" key="1">
    <citation type="submission" date="2015-08" db="EMBL/GenBank/DDBJ databases">
        <title>Genomic sequence of Lactobacillus heilongjiangensis DSM 28069, isolated from Chinese traditional pickle.</title>
        <authorList>
            <person name="Jiang X."/>
            <person name="Zheng B."/>
            <person name="Cheng H."/>
        </authorList>
    </citation>
    <scope>NUCLEOTIDE SEQUENCE [LARGE SCALE GENOMIC DNA]</scope>
    <source>
        <strain evidence="6 7">DSM 28069</strain>
    </source>
</reference>
<dbReference type="Gene3D" id="3.90.550.10">
    <property type="entry name" value="Spore Coat Polysaccharide Biosynthesis Protein SpsA, Chain A"/>
    <property type="match status" value="1"/>
</dbReference>
<dbReference type="InterPro" id="IPR029044">
    <property type="entry name" value="Nucleotide-diphossugar_trans"/>
</dbReference>
<keyword evidence="7" id="KW-1185">Reference proteome</keyword>
<protein>
    <submittedName>
        <fullName evidence="6">Glycosyl transferase</fullName>
    </submittedName>
</protein>